<gene>
    <name evidence="1" type="ORF">OWV82_016758</name>
</gene>
<proteinExistence type="predicted"/>
<organism evidence="1 2">
    <name type="scientific">Melia azedarach</name>
    <name type="common">Chinaberry tree</name>
    <dbReference type="NCBI Taxonomy" id="155640"/>
    <lineage>
        <taxon>Eukaryota</taxon>
        <taxon>Viridiplantae</taxon>
        <taxon>Streptophyta</taxon>
        <taxon>Embryophyta</taxon>
        <taxon>Tracheophyta</taxon>
        <taxon>Spermatophyta</taxon>
        <taxon>Magnoliopsida</taxon>
        <taxon>eudicotyledons</taxon>
        <taxon>Gunneridae</taxon>
        <taxon>Pentapetalae</taxon>
        <taxon>rosids</taxon>
        <taxon>malvids</taxon>
        <taxon>Sapindales</taxon>
        <taxon>Meliaceae</taxon>
        <taxon>Melia</taxon>
    </lineage>
</organism>
<dbReference type="Proteomes" id="UP001164539">
    <property type="component" value="Chromosome 9"/>
</dbReference>
<reference evidence="1 2" key="1">
    <citation type="journal article" date="2023" name="Science">
        <title>Complex scaffold remodeling in plant triterpene biosynthesis.</title>
        <authorList>
            <person name="De La Pena R."/>
            <person name="Hodgson H."/>
            <person name="Liu J.C."/>
            <person name="Stephenson M.J."/>
            <person name="Martin A.C."/>
            <person name="Owen C."/>
            <person name="Harkess A."/>
            <person name="Leebens-Mack J."/>
            <person name="Jimenez L.E."/>
            <person name="Osbourn A."/>
            <person name="Sattely E.S."/>
        </authorList>
    </citation>
    <scope>NUCLEOTIDE SEQUENCE [LARGE SCALE GENOMIC DNA]</scope>
    <source>
        <strain evidence="2">cv. JPN11</strain>
        <tissue evidence="1">Leaf</tissue>
    </source>
</reference>
<name>A0ACC1XGS4_MELAZ</name>
<evidence type="ECO:0000313" key="1">
    <source>
        <dbReference type="EMBL" id="KAJ4710591.1"/>
    </source>
</evidence>
<comment type="caution">
    <text evidence="1">The sequence shown here is derived from an EMBL/GenBank/DDBJ whole genome shotgun (WGS) entry which is preliminary data.</text>
</comment>
<protein>
    <submittedName>
        <fullName evidence="1">S-layer domain containing protein</fullName>
    </submittedName>
</protein>
<accession>A0ACC1XGS4</accession>
<dbReference type="EMBL" id="CM051402">
    <property type="protein sequence ID" value="KAJ4710591.1"/>
    <property type="molecule type" value="Genomic_DNA"/>
</dbReference>
<evidence type="ECO:0000313" key="2">
    <source>
        <dbReference type="Proteomes" id="UP001164539"/>
    </source>
</evidence>
<keyword evidence="2" id="KW-1185">Reference proteome</keyword>
<sequence>MNSSTTTSASPSFLLLRRRTNNFSVFTSPSYLRPKHFKLLRLSASLSQLTWLAPHHNNNDEDYNGWAIVESPPLQAKAKKGLPVVVIGGVVCSSLALLLAAIAYISVSRKVHWWAGVRLQFGSPLNALHVILNRNETESGERKTVESIETDASTVPASESVSDDTPETVATGSVDKLERVLISVAVDSTQQEALSVLKKLKIIEDDVKADELCTRREYARWLVRLNSLLERNPKHRIVPSKSLSGSVIAAFDDVDVEDPDFVSIQALAEAGVIPSKLLGKNCGSDGSKEQGGIYFLPERFLSRQDLINWKAQAEYEFKPDIMEQISRTRVGYMDVKEISSDAYLGLFMDMLAGDKSIAKRVFGQCKRFQPHKPSTKAQAAVALTSGRMTEAISTEVSRLEAERSLREAEMEEIRSELLDRGDIQRYWGEKFKEERSRGAEVEKLHIAARCDLEQELIDQEKSYAEDLKEKAALDCQRQLLLNLKEEVDEMSGRLASERAMYVAEKCELQDTLNDLQAKQEGLLDTKSILEAEKEALRILRSWVEDEARKSQARAKVLEEVGRRWRWDNNA</sequence>